<accession>A0ABP5VYQ8</accession>
<evidence type="ECO:0000313" key="2">
    <source>
        <dbReference type="Proteomes" id="UP001499986"/>
    </source>
</evidence>
<comment type="caution">
    <text evidence="1">The sequence shown here is derived from an EMBL/GenBank/DDBJ whole genome shotgun (WGS) entry which is preliminary data.</text>
</comment>
<organism evidence="1 2">
    <name type="scientific">Streptomyces coeruleofuscus</name>
    <dbReference type="NCBI Taxonomy" id="66879"/>
    <lineage>
        <taxon>Bacteria</taxon>
        <taxon>Bacillati</taxon>
        <taxon>Actinomycetota</taxon>
        <taxon>Actinomycetes</taxon>
        <taxon>Kitasatosporales</taxon>
        <taxon>Streptomycetaceae</taxon>
        <taxon>Streptomyces</taxon>
    </lineage>
</organism>
<evidence type="ECO:0000313" key="1">
    <source>
        <dbReference type="EMBL" id="GAA2413067.1"/>
    </source>
</evidence>
<keyword evidence="2" id="KW-1185">Reference proteome</keyword>
<gene>
    <name evidence="1" type="ORF">GCM10010255_58040</name>
</gene>
<dbReference type="EMBL" id="BAAASE010000008">
    <property type="protein sequence ID" value="GAA2413067.1"/>
    <property type="molecule type" value="Genomic_DNA"/>
</dbReference>
<protein>
    <submittedName>
        <fullName evidence="1">Uncharacterized protein</fullName>
    </submittedName>
</protein>
<reference evidence="2" key="1">
    <citation type="journal article" date="2019" name="Int. J. Syst. Evol. Microbiol.">
        <title>The Global Catalogue of Microorganisms (GCM) 10K type strain sequencing project: providing services to taxonomists for standard genome sequencing and annotation.</title>
        <authorList>
            <consortium name="The Broad Institute Genomics Platform"/>
            <consortium name="The Broad Institute Genome Sequencing Center for Infectious Disease"/>
            <person name="Wu L."/>
            <person name="Ma J."/>
        </authorList>
    </citation>
    <scope>NUCLEOTIDE SEQUENCE [LARGE SCALE GENOMIC DNA]</scope>
    <source>
        <strain evidence="2">JCM 4358</strain>
    </source>
</reference>
<proteinExistence type="predicted"/>
<sequence>MAVGRVTAGLQQCGGGSRRLLPLIRGHGVGPGVVPVLLSWRGGDRATGAGRLGVEREPVSSLFRRGFVGLVPDTSLLRWRGADGPASPGTGRAPTV</sequence>
<dbReference type="Proteomes" id="UP001499986">
    <property type="component" value="Unassembled WGS sequence"/>
</dbReference>
<name>A0ABP5VYQ8_9ACTN</name>